<dbReference type="EMBL" id="SNZF01000010">
    <property type="protein sequence ID" value="TDR35228.1"/>
    <property type="molecule type" value="Genomic_DNA"/>
</dbReference>
<dbReference type="GO" id="GO:0004747">
    <property type="term" value="F:ribokinase activity"/>
    <property type="evidence" value="ECO:0007669"/>
    <property type="project" value="UniProtKB-UniRule"/>
</dbReference>
<protein>
    <recommendedName>
        <fullName evidence="12 14">Deoxyribokinase</fullName>
        <shortName evidence="14">dRK</shortName>
        <ecNumber evidence="11 14">2.7.1.229</ecNumber>
    </recommendedName>
    <alternativeName>
        <fullName evidence="13 14">ATP:2-deoxy-D-ribose 5-phosphotransferase</fullName>
    </alternativeName>
</protein>
<feature type="binding site" evidence="14">
    <location>
        <position position="154"/>
    </location>
    <ligand>
        <name>substrate</name>
    </ligand>
</feature>
<organism evidence="16 18">
    <name type="scientific">Aquamicrobium defluvii</name>
    <dbReference type="NCBI Taxonomy" id="69279"/>
    <lineage>
        <taxon>Bacteria</taxon>
        <taxon>Pseudomonadati</taxon>
        <taxon>Pseudomonadota</taxon>
        <taxon>Alphaproteobacteria</taxon>
        <taxon>Hyphomicrobiales</taxon>
        <taxon>Phyllobacteriaceae</taxon>
        <taxon>Aquamicrobium</taxon>
    </lineage>
</organism>
<dbReference type="EC" id="2.7.1.229" evidence="11 14"/>
<comment type="function">
    <text evidence="14">Catalyzes the ATP-dependent phosphorylation of 2-deoxy-D-ribose to 2-deoxy-D-ribose 5-phosphate (dRib-5P), allowing the use of deoxyribose as the sole carbon source.</text>
</comment>
<dbReference type="Proteomes" id="UP000019849">
    <property type="component" value="Unassembled WGS sequence"/>
</dbReference>
<dbReference type="eggNOG" id="COG0524">
    <property type="taxonomic scope" value="Bacteria"/>
</dbReference>
<evidence type="ECO:0000256" key="9">
    <source>
        <dbReference type="ARBA" id="ARBA00023277"/>
    </source>
</evidence>
<evidence type="ECO:0000313" key="19">
    <source>
        <dbReference type="Proteomes" id="UP000294958"/>
    </source>
</evidence>
<dbReference type="Proteomes" id="UP000294958">
    <property type="component" value="Unassembled WGS sequence"/>
</dbReference>
<evidence type="ECO:0000256" key="3">
    <source>
        <dbReference type="ARBA" id="ARBA00022723"/>
    </source>
</evidence>
<accession>A0A011UGW5</accession>
<dbReference type="FunFam" id="3.40.1190.20:FF:000010">
    <property type="entry name" value="Ribokinase"/>
    <property type="match status" value="1"/>
</dbReference>
<dbReference type="InterPro" id="IPR011877">
    <property type="entry name" value="Ribokinase"/>
</dbReference>
<evidence type="ECO:0000256" key="6">
    <source>
        <dbReference type="ARBA" id="ARBA00022840"/>
    </source>
</evidence>
<feature type="binding site" evidence="14">
    <location>
        <begin position="25"/>
        <end position="27"/>
    </location>
    <ligand>
        <name>substrate</name>
    </ligand>
</feature>
<feature type="active site" description="Proton acceptor" evidence="14">
    <location>
        <position position="267"/>
    </location>
</feature>
<keyword evidence="4 14" id="KW-0547">Nucleotide-binding</keyword>
<dbReference type="Gene3D" id="3.40.1190.20">
    <property type="match status" value="1"/>
</dbReference>
<keyword evidence="9 14" id="KW-0119">Carbohydrate metabolism</keyword>
<keyword evidence="5 14" id="KW-0418">Kinase</keyword>
<dbReference type="GO" id="GO:0046872">
    <property type="term" value="F:metal ion binding"/>
    <property type="evidence" value="ECO:0007669"/>
    <property type="project" value="UniProtKB-KW"/>
</dbReference>
<feature type="binding site" evidence="14">
    <location>
        <position position="267"/>
    </location>
    <ligand>
        <name>substrate</name>
    </ligand>
</feature>
<evidence type="ECO:0000256" key="4">
    <source>
        <dbReference type="ARBA" id="ARBA00022741"/>
    </source>
</evidence>
<feature type="binding site" evidence="14">
    <location>
        <begin position="53"/>
        <end position="57"/>
    </location>
    <ligand>
        <name>substrate</name>
    </ligand>
</feature>
<dbReference type="HAMAP" id="MF_01987">
    <property type="entry name" value="Ribokinase"/>
    <property type="match status" value="1"/>
</dbReference>
<dbReference type="GO" id="GO:0005829">
    <property type="term" value="C:cytosol"/>
    <property type="evidence" value="ECO:0007669"/>
    <property type="project" value="TreeGrafter"/>
</dbReference>
<reference evidence="17 19" key="2">
    <citation type="submission" date="2019-03" db="EMBL/GenBank/DDBJ databases">
        <title>Genomic Encyclopedia of Type Strains, Phase IV (KMG-IV): sequencing the most valuable type-strain genomes for metagenomic binning, comparative biology and taxonomic classification.</title>
        <authorList>
            <person name="Goeker M."/>
        </authorList>
    </citation>
    <scope>NUCLEOTIDE SEQUENCE [LARGE SCALE GENOMIC DNA]</scope>
    <source>
        <strain evidence="17 19">DSM 11603</strain>
    </source>
</reference>
<dbReference type="InterPro" id="IPR002139">
    <property type="entry name" value="Ribo/fructo_kinase"/>
</dbReference>
<evidence type="ECO:0000256" key="11">
    <source>
        <dbReference type="ARBA" id="ARBA00066926"/>
    </source>
</evidence>
<dbReference type="InterPro" id="IPR011611">
    <property type="entry name" value="PfkB_dom"/>
</dbReference>
<evidence type="ECO:0000256" key="8">
    <source>
        <dbReference type="ARBA" id="ARBA00022958"/>
    </source>
</evidence>
<dbReference type="PANTHER" id="PTHR10584">
    <property type="entry name" value="SUGAR KINASE"/>
    <property type="match status" value="1"/>
</dbReference>
<feature type="binding site" evidence="14">
    <location>
        <position position="263"/>
    </location>
    <ligand>
        <name>K(+)</name>
        <dbReference type="ChEBI" id="CHEBI:29103"/>
    </ligand>
</feature>
<feature type="binding site" evidence="14">
    <location>
        <position position="302"/>
    </location>
    <ligand>
        <name>K(+)</name>
        <dbReference type="ChEBI" id="CHEBI:29103"/>
    </ligand>
</feature>
<evidence type="ECO:0000313" key="17">
    <source>
        <dbReference type="EMBL" id="TDR35228.1"/>
    </source>
</evidence>
<comment type="caution">
    <text evidence="16">The sequence shown here is derived from an EMBL/GenBank/DDBJ whole genome shotgun (WGS) entry which is preliminary data.</text>
</comment>
<sequence length="325" mass="33560">MASSTETGSGLANRTGRIVVVGSNMVDLITYVTVMPAPGETVEAPEFEIGCGGKGANQAIAAARLGSRVGMVTKVGDDLFGDNTLRNFAENGIDTTHVKKVAGKSSGVAPIFVEPSGENSILIVKGANAELSPADVDAAADMLRKADLILMQLEIPLETVRHTLRRAAEWGVRTILNPAPASADLDVSDLRSLSFLVPNESELALLSGLPTGTEEEIATAARSLIAQGVGTVIVTLGARGARLVTADAVTTIEAVKVKPVDTTGAGDAFIGSFAHFLAATGDVETALNRAARYAAQSVGRRGTQKSYASAEEFETFCEALSASAS</sequence>
<dbReference type="NCBIfam" id="TIGR02152">
    <property type="entry name" value="D_ribokin_bact"/>
    <property type="match status" value="1"/>
</dbReference>
<feature type="binding site" evidence="14">
    <location>
        <begin position="235"/>
        <end position="240"/>
    </location>
    <ligand>
        <name>ATP</name>
        <dbReference type="ChEBI" id="CHEBI:30616"/>
    </ligand>
</feature>
<evidence type="ECO:0000256" key="2">
    <source>
        <dbReference type="ARBA" id="ARBA00022679"/>
    </source>
</evidence>
<evidence type="ECO:0000256" key="5">
    <source>
        <dbReference type="ARBA" id="ARBA00022777"/>
    </source>
</evidence>
<comment type="similarity">
    <text evidence="14">Belongs to the carbohydrate kinase PfkB family. Deoxyribokinase subfamily.</text>
</comment>
<dbReference type="PANTHER" id="PTHR10584:SF166">
    <property type="entry name" value="RIBOKINASE"/>
    <property type="match status" value="1"/>
</dbReference>
<evidence type="ECO:0000256" key="1">
    <source>
        <dbReference type="ARBA" id="ARBA00022490"/>
    </source>
</evidence>
<dbReference type="PATRIC" id="fig|69279.3.peg.2829"/>
<dbReference type="GO" id="GO:0019303">
    <property type="term" value="P:D-ribose catabolic process"/>
    <property type="evidence" value="ECO:0007669"/>
    <property type="project" value="UniProtKB-UniPathway"/>
</dbReference>
<comment type="subunit">
    <text evidence="14">Homodimer.</text>
</comment>
<feature type="binding site" evidence="14">
    <location>
        <position position="199"/>
    </location>
    <ligand>
        <name>ATP</name>
        <dbReference type="ChEBI" id="CHEBI:30616"/>
    </ligand>
</feature>
<evidence type="ECO:0000256" key="7">
    <source>
        <dbReference type="ARBA" id="ARBA00022842"/>
    </source>
</evidence>
<dbReference type="OrthoDB" id="9775849at2"/>
<evidence type="ECO:0000313" key="16">
    <source>
        <dbReference type="EMBL" id="EXL05386.1"/>
    </source>
</evidence>
<comment type="cofactor">
    <cofactor evidence="14">
        <name>Mg(2+)</name>
        <dbReference type="ChEBI" id="CHEBI:18420"/>
    </cofactor>
</comment>
<proteinExistence type="inferred from homology"/>
<evidence type="ECO:0000259" key="15">
    <source>
        <dbReference type="Pfam" id="PF00294"/>
    </source>
</evidence>
<feature type="binding site" evidence="14">
    <location>
        <position position="306"/>
    </location>
    <ligand>
        <name>K(+)</name>
        <dbReference type="ChEBI" id="CHEBI:29103"/>
    </ligand>
</feature>
<gene>
    <name evidence="14" type="primary">deoK</name>
    <name evidence="16" type="ORF">BG36_07205</name>
    <name evidence="17" type="ORF">DES43_11034</name>
</gene>
<feature type="domain" description="Carbohydrate kinase PfkB" evidence="15">
    <location>
        <begin position="17"/>
        <end position="306"/>
    </location>
</feature>
<keyword evidence="2 14" id="KW-0808">Transferase</keyword>
<dbReference type="PRINTS" id="PR00990">
    <property type="entry name" value="RIBOKINASE"/>
</dbReference>
<reference evidence="16 18" key="1">
    <citation type="submission" date="2014-02" db="EMBL/GenBank/DDBJ databases">
        <title>Aquamicrobium defluvii Genome sequencing.</title>
        <authorList>
            <person name="Wang X."/>
        </authorList>
    </citation>
    <scope>NUCLEOTIDE SEQUENCE [LARGE SCALE GENOMIC DNA]</scope>
    <source>
        <strain evidence="16 18">W13Z1</strain>
    </source>
</reference>
<dbReference type="SUPFAM" id="SSF53613">
    <property type="entry name" value="Ribokinase-like"/>
    <property type="match status" value="1"/>
</dbReference>
<evidence type="ECO:0000256" key="10">
    <source>
        <dbReference type="ARBA" id="ARBA00051363"/>
    </source>
</evidence>
<name>A0A011UGW5_9HYPH</name>
<comment type="catalytic activity">
    <reaction evidence="10">
        <text>2-deoxy-D-ribose + ATP = 2-deoxy-D-ribose 5-phosphate + ADP + H(+)</text>
        <dbReference type="Rhea" id="RHEA:30871"/>
        <dbReference type="ChEBI" id="CHEBI:15378"/>
        <dbReference type="ChEBI" id="CHEBI:30616"/>
        <dbReference type="ChEBI" id="CHEBI:62877"/>
        <dbReference type="ChEBI" id="CHEBI:90761"/>
        <dbReference type="ChEBI" id="CHEBI:456216"/>
        <dbReference type="EC" id="2.7.1.229"/>
    </reaction>
    <physiologicalReaction direction="left-to-right" evidence="10">
        <dbReference type="Rhea" id="RHEA:30872"/>
    </physiologicalReaction>
</comment>
<keyword evidence="3 14" id="KW-0479">Metal-binding</keyword>
<feature type="binding site" evidence="14">
    <location>
        <position position="300"/>
    </location>
    <ligand>
        <name>K(+)</name>
        <dbReference type="ChEBI" id="CHEBI:29103"/>
    </ligand>
</feature>
<dbReference type="UniPathway" id="UPA00916">
    <property type="reaction ID" value="UER00889"/>
</dbReference>
<evidence type="ECO:0000256" key="14">
    <source>
        <dbReference type="HAMAP-Rule" id="MF_01987"/>
    </source>
</evidence>
<feature type="binding site" evidence="14">
    <location>
        <position position="297"/>
    </location>
    <ligand>
        <name>K(+)</name>
        <dbReference type="ChEBI" id="CHEBI:29103"/>
    </ligand>
</feature>
<dbReference type="RefSeq" id="WP_035027595.1">
    <property type="nucleotide sequence ID" value="NZ_KK073891.1"/>
</dbReference>
<feature type="binding site" evidence="14">
    <location>
        <begin position="266"/>
        <end position="267"/>
    </location>
    <ligand>
        <name>ATP</name>
        <dbReference type="ChEBI" id="CHEBI:30616"/>
    </ligand>
</feature>
<feature type="site" description="Important for substrate specificity" evidence="14">
    <location>
        <position position="25"/>
    </location>
</feature>
<keyword evidence="8 14" id="KW-0630">Potassium</keyword>
<dbReference type="GO" id="GO:0005524">
    <property type="term" value="F:ATP binding"/>
    <property type="evidence" value="ECO:0007669"/>
    <property type="project" value="UniProtKB-UniRule"/>
</dbReference>
<dbReference type="STRING" id="69279.BG36_07205"/>
<keyword evidence="6 14" id="KW-0067">ATP-binding</keyword>
<evidence type="ECO:0000313" key="18">
    <source>
        <dbReference type="Proteomes" id="UP000019849"/>
    </source>
</evidence>
<evidence type="ECO:0000256" key="12">
    <source>
        <dbReference type="ARBA" id="ARBA00071515"/>
    </source>
</evidence>
<comment type="subcellular location">
    <subcellularLocation>
        <location evidence="14">Cytoplasm</location>
    </subcellularLocation>
</comment>
<dbReference type="CDD" id="cd01174">
    <property type="entry name" value="ribokinase"/>
    <property type="match status" value="1"/>
</dbReference>
<evidence type="ECO:0000256" key="13">
    <source>
        <dbReference type="ARBA" id="ARBA00081655"/>
    </source>
</evidence>
<feature type="binding site" evidence="14">
    <location>
        <position position="261"/>
    </location>
    <ligand>
        <name>K(+)</name>
        <dbReference type="ChEBI" id="CHEBI:29103"/>
    </ligand>
</feature>
<dbReference type="AlphaFoldDB" id="A0A011UGW5"/>
<dbReference type="EMBL" id="JENY01000019">
    <property type="protein sequence ID" value="EXL05386.1"/>
    <property type="molecule type" value="Genomic_DNA"/>
</dbReference>
<keyword evidence="19" id="KW-1185">Reference proteome</keyword>
<dbReference type="InterPro" id="IPR029056">
    <property type="entry name" value="Ribokinase-like"/>
</dbReference>
<comment type="caution">
    <text evidence="14">Lacks conserved residue(s) required for the propagation of feature annotation.</text>
</comment>
<dbReference type="Pfam" id="PF00294">
    <property type="entry name" value="PfkB"/>
    <property type="match status" value="1"/>
</dbReference>
<keyword evidence="1 14" id="KW-0963">Cytoplasm</keyword>
<dbReference type="HOGENOM" id="CLU_027634_2_3_5"/>
<keyword evidence="7 14" id="KW-0460">Magnesium</keyword>